<dbReference type="GO" id="GO:0004016">
    <property type="term" value="F:adenylate cyclase activity"/>
    <property type="evidence" value="ECO:0007669"/>
    <property type="project" value="UniProtKB-ARBA"/>
</dbReference>
<dbReference type="SMART" id="SM00044">
    <property type="entry name" value="CYCc"/>
    <property type="match status" value="1"/>
</dbReference>
<evidence type="ECO:0000259" key="2">
    <source>
        <dbReference type="PROSITE" id="PS50125"/>
    </source>
</evidence>
<dbReference type="Gene3D" id="3.30.70.1230">
    <property type="entry name" value="Nucleotide cyclase"/>
    <property type="match status" value="1"/>
</dbReference>
<feature type="transmembrane region" description="Helical" evidence="1">
    <location>
        <begin position="277"/>
        <end position="300"/>
    </location>
</feature>
<feature type="domain" description="HAMP" evidence="3">
    <location>
        <begin position="306"/>
        <end position="358"/>
    </location>
</feature>
<dbReference type="SUPFAM" id="SSF55073">
    <property type="entry name" value="Nucleotide cyclase"/>
    <property type="match status" value="1"/>
</dbReference>
<comment type="caution">
    <text evidence="4">The sequence shown here is derived from an EMBL/GenBank/DDBJ whole genome shotgun (WGS) entry which is preliminary data.</text>
</comment>
<dbReference type="GO" id="GO:0009190">
    <property type="term" value="P:cyclic nucleotide biosynthetic process"/>
    <property type="evidence" value="ECO:0007669"/>
    <property type="project" value="InterPro"/>
</dbReference>
<dbReference type="GO" id="GO:0016020">
    <property type="term" value="C:membrane"/>
    <property type="evidence" value="ECO:0007669"/>
    <property type="project" value="InterPro"/>
</dbReference>
<evidence type="ECO:0000256" key="1">
    <source>
        <dbReference type="SAM" id="Phobius"/>
    </source>
</evidence>
<dbReference type="PROSITE" id="PS50885">
    <property type="entry name" value="HAMP"/>
    <property type="match status" value="1"/>
</dbReference>
<dbReference type="InterPro" id="IPR050697">
    <property type="entry name" value="Adenylyl/Guanylyl_Cyclase_3/4"/>
</dbReference>
<organism evidence="4 5">
    <name type="scientific">Candidatus Buchananbacteria bacterium RBG_13_39_9</name>
    <dbReference type="NCBI Taxonomy" id="1797531"/>
    <lineage>
        <taxon>Bacteria</taxon>
        <taxon>Candidatus Buchananiibacteriota</taxon>
    </lineage>
</organism>
<evidence type="ECO:0008006" key="6">
    <source>
        <dbReference type="Google" id="ProtNLM"/>
    </source>
</evidence>
<dbReference type="Proteomes" id="UP000176260">
    <property type="component" value="Unassembled WGS sequence"/>
</dbReference>
<accession>A0A1G1XNG1</accession>
<name>A0A1G1XNG1_9BACT</name>
<feature type="domain" description="Guanylate cyclase" evidence="2">
    <location>
        <begin position="390"/>
        <end position="522"/>
    </location>
</feature>
<dbReference type="CDD" id="cd06225">
    <property type="entry name" value="HAMP"/>
    <property type="match status" value="1"/>
</dbReference>
<dbReference type="AlphaFoldDB" id="A0A1G1XNG1"/>
<sequence length="623" mass="71288">MATKLRMSFRSQLVLFGLLLVVIVALPSLIIEAQRPWEELNNQVDRGKIVISQVKSEINFFQLQKMNEFAFKINKEADPKLEKYLIWTFNLWFDFCENEDCIMVLTPEYMLGNLKAKKIETQDFDFEKLRQAENFWDKQFAANPEFRMDFLHLKEKLIFTKAAAKDAGFDFDDTYIMADNGQKLVFLLDGSSWYESSYPGLEYDVQKNDCPYFRDYLIKGPGFYTNPARYYLKIFPKFDTDAWGSWFSVWLAAKNNNRDLEFWNNFALDFNAGNVKALMVTIGIYILTILAVIALIITLLTSKLSELISKPINYLLAGTKAVIEANYEHIVPKAGSREFGEIIDNFNDMVVKLKGRVNLKQMLSRLLSKELAEKVEKEGMVLEGQEVEATIMFTDFAGFSTLTQNLEAVKIFKLLNEYFMVLDPIVHKWGGFTDKFVGDAIVAIFGAPVPLDNNAENAVCCAIEMQKKIRQFNEARKKEDKIIFEMRVGLYTGKVIAGALGSDRKIDYTSIGETTNLANRLETACDIGGILISEITFAKIKHIFFEGIDIDESPHHFEVKGYSEPIAAYNLYVANLKIEKNKGATGKDDFYLIKPADHRLKFFDKLSPEKKTKFSKVVKITPS</sequence>
<evidence type="ECO:0000259" key="3">
    <source>
        <dbReference type="PROSITE" id="PS50885"/>
    </source>
</evidence>
<dbReference type="InterPro" id="IPR003660">
    <property type="entry name" value="HAMP_dom"/>
</dbReference>
<evidence type="ECO:0000313" key="5">
    <source>
        <dbReference type="Proteomes" id="UP000176260"/>
    </source>
</evidence>
<dbReference type="PROSITE" id="PS50125">
    <property type="entry name" value="GUANYLATE_CYCLASE_2"/>
    <property type="match status" value="1"/>
</dbReference>
<reference evidence="4 5" key="1">
    <citation type="journal article" date="2016" name="Nat. Commun.">
        <title>Thousands of microbial genomes shed light on interconnected biogeochemical processes in an aquifer system.</title>
        <authorList>
            <person name="Anantharaman K."/>
            <person name="Brown C.T."/>
            <person name="Hug L.A."/>
            <person name="Sharon I."/>
            <person name="Castelle C.J."/>
            <person name="Probst A.J."/>
            <person name="Thomas B.C."/>
            <person name="Singh A."/>
            <person name="Wilkins M.J."/>
            <person name="Karaoz U."/>
            <person name="Brodie E.L."/>
            <person name="Williams K.H."/>
            <person name="Hubbard S.S."/>
            <person name="Banfield J.F."/>
        </authorList>
    </citation>
    <scope>NUCLEOTIDE SEQUENCE [LARGE SCALE GENOMIC DNA]</scope>
</reference>
<keyword evidence="1" id="KW-0812">Transmembrane</keyword>
<dbReference type="GO" id="GO:0035556">
    <property type="term" value="P:intracellular signal transduction"/>
    <property type="evidence" value="ECO:0007669"/>
    <property type="project" value="InterPro"/>
</dbReference>
<protein>
    <recommendedName>
        <fullName evidence="6">Guanylate cyclase domain-containing protein</fullName>
    </recommendedName>
</protein>
<dbReference type="PANTHER" id="PTHR43081:SF1">
    <property type="entry name" value="ADENYLATE CYCLASE, TERMINAL-DIFFERENTIATION SPECIFIC"/>
    <property type="match status" value="1"/>
</dbReference>
<keyword evidence="1" id="KW-0472">Membrane</keyword>
<dbReference type="CDD" id="cd07302">
    <property type="entry name" value="CHD"/>
    <property type="match status" value="1"/>
</dbReference>
<gene>
    <name evidence="4" type="ORF">A2Y67_02420</name>
</gene>
<evidence type="ECO:0000313" key="4">
    <source>
        <dbReference type="EMBL" id="OGY41569.1"/>
    </source>
</evidence>
<dbReference type="EMBL" id="MHIA01000025">
    <property type="protein sequence ID" value="OGY41569.1"/>
    <property type="molecule type" value="Genomic_DNA"/>
</dbReference>
<proteinExistence type="predicted"/>
<dbReference type="Gene3D" id="6.10.340.10">
    <property type="match status" value="1"/>
</dbReference>
<keyword evidence="1" id="KW-1133">Transmembrane helix</keyword>
<dbReference type="InterPro" id="IPR001054">
    <property type="entry name" value="A/G_cyclase"/>
</dbReference>
<dbReference type="InterPro" id="IPR029787">
    <property type="entry name" value="Nucleotide_cyclase"/>
</dbReference>
<dbReference type="Pfam" id="PF00211">
    <property type="entry name" value="Guanylate_cyc"/>
    <property type="match status" value="1"/>
</dbReference>
<dbReference type="PANTHER" id="PTHR43081">
    <property type="entry name" value="ADENYLATE CYCLASE, TERMINAL-DIFFERENTIATION SPECIFIC-RELATED"/>
    <property type="match status" value="1"/>
</dbReference>